<evidence type="ECO:0000259" key="3">
    <source>
        <dbReference type="PROSITE" id="PS50075"/>
    </source>
</evidence>
<dbReference type="InterPro" id="IPR036736">
    <property type="entry name" value="ACP-like_sf"/>
</dbReference>
<dbReference type="InterPro" id="IPR006162">
    <property type="entry name" value="Ppantetheine_attach_site"/>
</dbReference>
<accession>A0ABT0YBF4</accession>
<dbReference type="InterPro" id="IPR009081">
    <property type="entry name" value="PP-bd_ACP"/>
</dbReference>
<reference evidence="4 5" key="1">
    <citation type="submission" date="2022-06" db="EMBL/GenBank/DDBJ databases">
        <title>Actinoplanes abujensis sp. nov., isolated from Nigerian arid soil.</title>
        <authorList>
            <person name="Ding P."/>
        </authorList>
    </citation>
    <scope>NUCLEOTIDE SEQUENCE [LARGE SCALE GENOMIC DNA]</scope>
    <source>
        <strain evidence="5">TRM88002</strain>
    </source>
</reference>
<comment type="caution">
    <text evidence="4">The sequence shown here is derived from an EMBL/GenBank/DDBJ whole genome shotgun (WGS) entry which is preliminary data.</text>
</comment>
<evidence type="ECO:0000313" key="5">
    <source>
        <dbReference type="Proteomes" id="UP001523216"/>
    </source>
</evidence>
<dbReference type="InterPro" id="IPR020806">
    <property type="entry name" value="PKS_PP-bd"/>
</dbReference>
<feature type="domain" description="Carrier" evidence="3">
    <location>
        <begin position="1"/>
        <end position="75"/>
    </location>
</feature>
<dbReference type="EMBL" id="JAMQOL010000054">
    <property type="protein sequence ID" value="MCM4083130.1"/>
    <property type="molecule type" value="Genomic_DNA"/>
</dbReference>
<evidence type="ECO:0000313" key="4">
    <source>
        <dbReference type="EMBL" id="MCM4083130.1"/>
    </source>
</evidence>
<keyword evidence="1" id="KW-0596">Phosphopantetheine</keyword>
<dbReference type="SMART" id="SM00823">
    <property type="entry name" value="PKS_PP"/>
    <property type="match status" value="1"/>
</dbReference>
<dbReference type="PROSITE" id="PS50075">
    <property type="entry name" value="CARRIER"/>
    <property type="match status" value="1"/>
</dbReference>
<dbReference type="Gene3D" id="1.10.1200.10">
    <property type="entry name" value="ACP-like"/>
    <property type="match status" value="1"/>
</dbReference>
<dbReference type="Pfam" id="PF00550">
    <property type="entry name" value="PP-binding"/>
    <property type="match status" value="1"/>
</dbReference>
<keyword evidence="5" id="KW-1185">Reference proteome</keyword>
<evidence type="ECO:0000256" key="2">
    <source>
        <dbReference type="ARBA" id="ARBA00022553"/>
    </source>
</evidence>
<sequence>MDDLIVLVATEVAVPVLGEVPPDTEADLFEAGADSLHLLRLVTRANAVFGIALDAEAFLRRPTLAVLIALVAESLGADDAGRTAA</sequence>
<gene>
    <name evidence="4" type="ORF">LXN57_36815</name>
</gene>
<dbReference type="Proteomes" id="UP001523216">
    <property type="component" value="Unassembled WGS sequence"/>
</dbReference>
<organism evidence="4 5">
    <name type="scientific">Paractinoplanes hotanensis</name>
    <dbReference type="NCBI Taxonomy" id="2906497"/>
    <lineage>
        <taxon>Bacteria</taxon>
        <taxon>Bacillati</taxon>
        <taxon>Actinomycetota</taxon>
        <taxon>Actinomycetes</taxon>
        <taxon>Micromonosporales</taxon>
        <taxon>Micromonosporaceae</taxon>
        <taxon>Paractinoplanes</taxon>
    </lineage>
</organism>
<name>A0ABT0YBF4_9ACTN</name>
<dbReference type="SUPFAM" id="SSF47336">
    <property type="entry name" value="ACP-like"/>
    <property type="match status" value="1"/>
</dbReference>
<keyword evidence="2" id="KW-0597">Phosphoprotein</keyword>
<dbReference type="RefSeq" id="WP_251802841.1">
    <property type="nucleotide sequence ID" value="NZ_JAMQOL010000054.1"/>
</dbReference>
<evidence type="ECO:0000256" key="1">
    <source>
        <dbReference type="ARBA" id="ARBA00022450"/>
    </source>
</evidence>
<protein>
    <submittedName>
        <fullName evidence="4">Acyl carrier protein</fullName>
    </submittedName>
</protein>
<dbReference type="PROSITE" id="PS00012">
    <property type="entry name" value="PHOSPHOPANTETHEINE"/>
    <property type="match status" value="1"/>
</dbReference>
<proteinExistence type="predicted"/>